<sequence length="70" mass="7816">MLDNEITSYIGLSSRVHYKKTTSRLSSSVEFNYVSISLAQSMLYFVLQVASLDDSVSLVRLLWGAACRPP</sequence>
<organism evidence="1">
    <name type="scientific">Arundo donax</name>
    <name type="common">Giant reed</name>
    <name type="synonym">Donax arundinaceus</name>
    <dbReference type="NCBI Taxonomy" id="35708"/>
    <lineage>
        <taxon>Eukaryota</taxon>
        <taxon>Viridiplantae</taxon>
        <taxon>Streptophyta</taxon>
        <taxon>Embryophyta</taxon>
        <taxon>Tracheophyta</taxon>
        <taxon>Spermatophyta</taxon>
        <taxon>Magnoliopsida</taxon>
        <taxon>Liliopsida</taxon>
        <taxon>Poales</taxon>
        <taxon>Poaceae</taxon>
        <taxon>PACMAD clade</taxon>
        <taxon>Arundinoideae</taxon>
        <taxon>Arundineae</taxon>
        <taxon>Arundo</taxon>
    </lineage>
</organism>
<protein>
    <submittedName>
        <fullName evidence="1">Acyl-desaturase</fullName>
    </submittedName>
</protein>
<reference evidence="1" key="2">
    <citation type="journal article" date="2015" name="Data Brief">
        <title>Shoot transcriptome of the giant reed, Arundo donax.</title>
        <authorList>
            <person name="Barrero R.A."/>
            <person name="Guerrero F.D."/>
            <person name="Moolhuijzen P."/>
            <person name="Goolsby J.A."/>
            <person name="Tidwell J."/>
            <person name="Bellgard S.E."/>
            <person name="Bellgard M.I."/>
        </authorList>
    </citation>
    <scope>NUCLEOTIDE SEQUENCE</scope>
    <source>
        <tissue evidence="1">Shoot tissue taken approximately 20 cm above the soil surface</tissue>
    </source>
</reference>
<reference evidence="1" key="1">
    <citation type="submission" date="2014-09" db="EMBL/GenBank/DDBJ databases">
        <authorList>
            <person name="Magalhaes I.L.F."/>
            <person name="Oliveira U."/>
            <person name="Santos F.R."/>
            <person name="Vidigal T.H.D.A."/>
            <person name="Brescovit A.D."/>
            <person name="Santos A.J."/>
        </authorList>
    </citation>
    <scope>NUCLEOTIDE SEQUENCE</scope>
    <source>
        <tissue evidence="1">Shoot tissue taken approximately 20 cm above the soil surface</tissue>
    </source>
</reference>
<dbReference type="AlphaFoldDB" id="A0A0A9ACY9"/>
<evidence type="ECO:0000313" key="1">
    <source>
        <dbReference type="EMBL" id="JAD48971.1"/>
    </source>
</evidence>
<accession>A0A0A9ACY9</accession>
<proteinExistence type="predicted"/>
<name>A0A0A9ACY9_ARUDO</name>
<dbReference type="EMBL" id="GBRH01248924">
    <property type="protein sequence ID" value="JAD48971.1"/>
    <property type="molecule type" value="Transcribed_RNA"/>
</dbReference>